<dbReference type="GO" id="GO:0003700">
    <property type="term" value="F:DNA-binding transcription factor activity"/>
    <property type="evidence" value="ECO:0007669"/>
    <property type="project" value="TreeGrafter"/>
</dbReference>
<dbReference type="SUPFAM" id="SSF53822">
    <property type="entry name" value="Periplasmic binding protein-like I"/>
    <property type="match status" value="1"/>
</dbReference>
<dbReference type="CDD" id="cd01392">
    <property type="entry name" value="HTH_LacI"/>
    <property type="match status" value="1"/>
</dbReference>
<accession>A0A6I6LAK7</accession>
<organism evidence="6 7">
    <name type="scientific">Sphingorhabdus lacus</name>
    <dbReference type="NCBI Taxonomy" id="392610"/>
    <lineage>
        <taxon>Bacteria</taxon>
        <taxon>Pseudomonadati</taxon>
        <taxon>Pseudomonadota</taxon>
        <taxon>Alphaproteobacteria</taxon>
        <taxon>Sphingomonadales</taxon>
        <taxon>Sphingomonadaceae</taxon>
        <taxon>Sphingorhabdus</taxon>
    </lineage>
</organism>
<dbReference type="Proteomes" id="UP000428803">
    <property type="component" value="Chromosome"/>
</dbReference>
<dbReference type="InterPro" id="IPR000843">
    <property type="entry name" value="HTH_LacI"/>
</dbReference>
<dbReference type="Gene3D" id="1.10.260.40">
    <property type="entry name" value="lambda repressor-like DNA-binding domains"/>
    <property type="match status" value="1"/>
</dbReference>
<evidence type="ECO:0000256" key="3">
    <source>
        <dbReference type="ARBA" id="ARBA00023125"/>
    </source>
</evidence>
<dbReference type="InterPro" id="IPR010982">
    <property type="entry name" value="Lambda_DNA-bd_dom_sf"/>
</dbReference>
<dbReference type="InterPro" id="IPR028082">
    <property type="entry name" value="Peripla_BP_I"/>
</dbReference>
<protein>
    <submittedName>
        <fullName evidence="6">LacI family transcriptional regulator</fullName>
    </submittedName>
</protein>
<evidence type="ECO:0000259" key="5">
    <source>
        <dbReference type="PROSITE" id="PS50932"/>
    </source>
</evidence>
<keyword evidence="7" id="KW-1185">Reference proteome</keyword>
<dbReference type="Gene3D" id="3.40.50.2300">
    <property type="match status" value="2"/>
</dbReference>
<evidence type="ECO:0000313" key="6">
    <source>
        <dbReference type="EMBL" id="QGY79273.1"/>
    </source>
</evidence>
<dbReference type="OrthoDB" id="7939625at2"/>
<dbReference type="AlphaFoldDB" id="A0A6I6LAK7"/>
<keyword evidence="3" id="KW-0238">DNA-binding</keyword>
<dbReference type="Pfam" id="PF13377">
    <property type="entry name" value="Peripla_BP_3"/>
    <property type="match status" value="1"/>
</dbReference>
<feature type="domain" description="HTH lacI-type" evidence="5">
    <location>
        <begin position="11"/>
        <end position="66"/>
    </location>
</feature>
<dbReference type="PANTHER" id="PTHR30146">
    <property type="entry name" value="LACI-RELATED TRANSCRIPTIONAL REPRESSOR"/>
    <property type="match status" value="1"/>
</dbReference>
<evidence type="ECO:0000256" key="2">
    <source>
        <dbReference type="ARBA" id="ARBA00023015"/>
    </source>
</evidence>
<dbReference type="Pfam" id="PF00356">
    <property type="entry name" value="LacI"/>
    <property type="match status" value="1"/>
</dbReference>
<evidence type="ECO:0000256" key="4">
    <source>
        <dbReference type="ARBA" id="ARBA00023163"/>
    </source>
</evidence>
<dbReference type="SUPFAM" id="SSF47413">
    <property type="entry name" value="lambda repressor-like DNA-binding domains"/>
    <property type="match status" value="1"/>
</dbReference>
<keyword evidence="1" id="KW-0678">Repressor</keyword>
<evidence type="ECO:0000313" key="7">
    <source>
        <dbReference type="Proteomes" id="UP000428803"/>
    </source>
</evidence>
<dbReference type="InterPro" id="IPR046335">
    <property type="entry name" value="LacI/GalR-like_sensor"/>
</dbReference>
<dbReference type="PROSITE" id="PS50932">
    <property type="entry name" value="HTH_LACI_2"/>
    <property type="match status" value="1"/>
</dbReference>
<dbReference type="RefSeq" id="WP_158897572.1">
    <property type="nucleotide sequence ID" value="NZ_CP035733.1"/>
</dbReference>
<reference evidence="7" key="1">
    <citation type="submission" date="2019-01" db="EMBL/GenBank/DDBJ databases">
        <title>Sphingorhabdus lacus sp.nov., isolated from an oligotrophic freshwater lake.</title>
        <authorList>
            <person name="Park M."/>
        </authorList>
    </citation>
    <scope>NUCLEOTIDE SEQUENCE [LARGE SCALE GENOMIC DNA]</scope>
    <source>
        <strain evidence="7">IMCC1753</strain>
    </source>
</reference>
<dbReference type="KEGG" id="slaa:EUU25_00740"/>
<proteinExistence type="predicted"/>
<sequence length="348" mass="37224">MTLSERAAKAPTLKDVAAQAGVSLATAGRVLRNETYPVDKVLAERVRQVAITLGYVPNVIARSLRGGAPSMVGLIIGDMVEPYYAEIAEAITQHAEATHKALAIVCNMQRDPLLELKYCQQLWEHRVSGLVLAGGGFDQQEHKEALRALLSRMVQSGVIVTALSPRDLGIPEFAVDNVVVGRMMAEELTKHGHRKIGIISGPPQSPVTQLRVSGAIEAIEKVGGEYEVTNSTLNPGAGAAAVERLVSIRPDLTGFIVGSGSIALGVMRKLRELGRQIPRDASVVTVGNTRLAEWSDPPLVTIDIRLADCGRQALDYIHNKLKGLEAKDAVSMSVRVTNGASVGKPAKR</sequence>
<keyword evidence="2" id="KW-0805">Transcription regulation</keyword>
<evidence type="ECO:0000256" key="1">
    <source>
        <dbReference type="ARBA" id="ARBA00022491"/>
    </source>
</evidence>
<keyword evidence="4" id="KW-0804">Transcription</keyword>
<dbReference type="PROSITE" id="PS00356">
    <property type="entry name" value="HTH_LACI_1"/>
    <property type="match status" value="1"/>
</dbReference>
<dbReference type="GO" id="GO:0000976">
    <property type="term" value="F:transcription cis-regulatory region binding"/>
    <property type="evidence" value="ECO:0007669"/>
    <property type="project" value="TreeGrafter"/>
</dbReference>
<dbReference type="PANTHER" id="PTHR30146:SF148">
    <property type="entry name" value="HTH-TYPE TRANSCRIPTIONAL REPRESSOR PURR-RELATED"/>
    <property type="match status" value="1"/>
</dbReference>
<dbReference type="SMART" id="SM00354">
    <property type="entry name" value="HTH_LACI"/>
    <property type="match status" value="1"/>
</dbReference>
<dbReference type="CDD" id="cd06267">
    <property type="entry name" value="PBP1_LacI_sugar_binding-like"/>
    <property type="match status" value="1"/>
</dbReference>
<name>A0A6I6LAK7_9SPHN</name>
<dbReference type="EMBL" id="CP035733">
    <property type="protein sequence ID" value="QGY79273.1"/>
    <property type="molecule type" value="Genomic_DNA"/>
</dbReference>
<gene>
    <name evidence="6" type="ORF">EUU25_00740</name>
</gene>